<dbReference type="AlphaFoldDB" id="A0A561U867"/>
<dbReference type="Proteomes" id="UP000316184">
    <property type="component" value="Unassembled WGS sequence"/>
</dbReference>
<evidence type="ECO:0000256" key="1">
    <source>
        <dbReference type="SAM" id="MobiDB-lite"/>
    </source>
</evidence>
<accession>A0A561U867</accession>
<comment type="caution">
    <text evidence="2">The sequence shown here is derived from an EMBL/GenBank/DDBJ whole genome shotgun (WGS) entry which is preliminary data.</text>
</comment>
<organism evidence="2 3">
    <name type="scientific">Saccharopolyspora dendranthemae</name>
    <dbReference type="NCBI Taxonomy" id="1181886"/>
    <lineage>
        <taxon>Bacteria</taxon>
        <taxon>Bacillati</taxon>
        <taxon>Actinomycetota</taxon>
        <taxon>Actinomycetes</taxon>
        <taxon>Pseudonocardiales</taxon>
        <taxon>Pseudonocardiaceae</taxon>
        <taxon>Saccharopolyspora</taxon>
    </lineage>
</organism>
<keyword evidence="3" id="KW-1185">Reference proteome</keyword>
<evidence type="ECO:0000313" key="3">
    <source>
        <dbReference type="Proteomes" id="UP000316184"/>
    </source>
</evidence>
<dbReference type="OrthoDB" id="3693697at2"/>
<feature type="compositionally biased region" description="Basic and acidic residues" evidence="1">
    <location>
        <begin position="94"/>
        <end position="105"/>
    </location>
</feature>
<gene>
    <name evidence="2" type="ORF">FHU35_12565</name>
</gene>
<sequence length="111" mass="11867">MSDQTPEPDVEQLTIWRNVLDALGQLNAAWENAVDSSAQDDGGAGALPSFPDELVVSLANAGEKGARALTGIARALDERSEHDFSEVVESQEDVEGRWESSRDRVSGPNAS</sequence>
<protein>
    <submittedName>
        <fullName evidence="2">Uncharacterized protein</fullName>
    </submittedName>
</protein>
<evidence type="ECO:0000313" key="2">
    <source>
        <dbReference type="EMBL" id="TWF95568.1"/>
    </source>
</evidence>
<name>A0A561U867_9PSEU</name>
<reference evidence="2 3" key="1">
    <citation type="submission" date="2019-06" db="EMBL/GenBank/DDBJ databases">
        <title>Sequencing the genomes of 1000 actinobacteria strains.</title>
        <authorList>
            <person name="Klenk H.-P."/>
        </authorList>
    </citation>
    <scope>NUCLEOTIDE SEQUENCE [LARGE SCALE GENOMIC DNA]</scope>
    <source>
        <strain evidence="2 3">DSM 46699</strain>
    </source>
</reference>
<dbReference type="EMBL" id="VIWX01000002">
    <property type="protein sequence ID" value="TWF95568.1"/>
    <property type="molecule type" value="Genomic_DNA"/>
</dbReference>
<feature type="region of interest" description="Disordered" evidence="1">
    <location>
        <begin position="80"/>
        <end position="111"/>
    </location>
</feature>
<dbReference type="RefSeq" id="WP_145738555.1">
    <property type="nucleotide sequence ID" value="NZ_VIWX01000002.1"/>
</dbReference>
<proteinExistence type="predicted"/>